<reference evidence="1" key="1">
    <citation type="submission" date="2020-05" db="EMBL/GenBank/DDBJ databases">
        <title>Mycena genomes resolve the evolution of fungal bioluminescence.</title>
        <authorList>
            <person name="Tsai I.J."/>
        </authorList>
    </citation>
    <scope>NUCLEOTIDE SEQUENCE</scope>
    <source>
        <strain evidence="1">160909Yilan</strain>
    </source>
</reference>
<comment type="caution">
    <text evidence="1">The sequence shown here is derived from an EMBL/GenBank/DDBJ whole genome shotgun (WGS) entry which is preliminary data.</text>
</comment>
<sequence length="328" mass="36674">MLGHLEADRARVAELEAQILDLKRPIAELRTEKAIVQERLDSYKYPVLTLPDELMSEIFDHFLPNYPNCPPLVGALANHFDPHLSRTASNGSSHTRALESHRLSSCYYCAKPRPPFFQIRGDAWVSSSGSCPLSISIMLGMPYILPIILSTIVPHRVRWEHLKLDISTDPAFFFICSMAQCFCSDISTCQWHFLITSRSDCAPLICRGSAQSTASTLTHCALDFLWGRFRFTGDDITLLCLETLVLSGGDGIAGDLLANLSAPALLRLEFEEGSLGTNDVGLLEAFTFMTVKLQEIKITECTTHRTFKGSENGSRTVLHRIPTFFFRR</sequence>
<protein>
    <submittedName>
        <fullName evidence="1">F-box domain-containing protein</fullName>
    </submittedName>
</protein>
<dbReference type="Proteomes" id="UP000623467">
    <property type="component" value="Unassembled WGS sequence"/>
</dbReference>
<keyword evidence="2" id="KW-1185">Reference proteome</keyword>
<gene>
    <name evidence="1" type="ORF">MSAN_00898500</name>
</gene>
<dbReference type="OrthoDB" id="3357519at2759"/>
<name>A0A8H7DCC7_9AGAR</name>
<dbReference type="AlphaFoldDB" id="A0A8H7DCC7"/>
<dbReference type="EMBL" id="JACAZH010000006">
    <property type="protein sequence ID" value="KAF7366416.1"/>
    <property type="molecule type" value="Genomic_DNA"/>
</dbReference>
<evidence type="ECO:0000313" key="1">
    <source>
        <dbReference type="EMBL" id="KAF7366416.1"/>
    </source>
</evidence>
<organism evidence="1 2">
    <name type="scientific">Mycena sanguinolenta</name>
    <dbReference type="NCBI Taxonomy" id="230812"/>
    <lineage>
        <taxon>Eukaryota</taxon>
        <taxon>Fungi</taxon>
        <taxon>Dikarya</taxon>
        <taxon>Basidiomycota</taxon>
        <taxon>Agaricomycotina</taxon>
        <taxon>Agaricomycetes</taxon>
        <taxon>Agaricomycetidae</taxon>
        <taxon>Agaricales</taxon>
        <taxon>Marasmiineae</taxon>
        <taxon>Mycenaceae</taxon>
        <taxon>Mycena</taxon>
    </lineage>
</organism>
<proteinExistence type="predicted"/>
<evidence type="ECO:0000313" key="2">
    <source>
        <dbReference type="Proteomes" id="UP000623467"/>
    </source>
</evidence>
<accession>A0A8H7DCC7</accession>